<dbReference type="Pfam" id="PF00072">
    <property type="entry name" value="Response_reg"/>
    <property type="match status" value="1"/>
</dbReference>
<accession>A0A168NG16</accession>
<dbReference type="EMBL" id="LVJI01000016">
    <property type="protein sequence ID" value="OAB45759.1"/>
    <property type="molecule type" value="Genomic_DNA"/>
</dbReference>
<feature type="modified residue" description="4-aspartylphosphate" evidence="8">
    <location>
        <position position="54"/>
    </location>
</feature>
<evidence type="ECO:0000256" key="1">
    <source>
        <dbReference type="ARBA" id="ARBA00004496"/>
    </source>
</evidence>
<sequence length="268" mass="31355">MYRMLIADDNKNERDGMKYLISKYQLPIEISEARNGKEALQIVQQQKFDILLTDIKMPFMDGLELAKEVRTIYPNMKIMLLSGHGEFEYARLAIPLRVLHYLLKPVEAQELRRVLSEVIEECKQEEAERDKIQSNLKPHTNMDADAHVESMGNRTPETEYGIRAIDDLIRIIENNYDQDLSLDYLAGKVHLSGSYLSHLFKKRTGTSVVKYINQYRMEKAKEFLDQSNYKINDVYKMVGYSDFSYFGVSFKQHFGLTPTQYREKVRSL</sequence>
<keyword evidence="5" id="KW-0805">Transcription regulation</keyword>
<feature type="domain" description="Response regulatory" evidence="11">
    <location>
        <begin position="3"/>
        <end position="119"/>
    </location>
</feature>
<keyword evidence="9" id="KW-0175">Coiled coil</keyword>
<comment type="caution">
    <text evidence="12">The sequence shown here is derived from an EMBL/GenBank/DDBJ whole genome shotgun (WGS) entry which is preliminary data.</text>
</comment>
<evidence type="ECO:0000313" key="13">
    <source>
        <dbReference type="Proteomes" id="UP000077355"/>
    </source>
</evidence>
<reference evidence="12 13" key="1">
    <citation type="submission" date="2016-03" db="EMBL/GenBank/DDBJ databases">
        <title>Draft genome sequence of Paenibacillus antarcticus CECT 5836.</title>
        <authorList>
            <person name="Shin S.-K."/>
            <person name="Yi H."/>
        </authorList>
    </citation>
    <scope>NUCLEOTIDE SEQUENCE [LARGE SCALE GENOMIC DNA]</scope>
    <source>
        <strain evidence="12 13">CECT 5836</strain>
    </source>
</reference>
<dbReference type="PANTHER" id="PTHR42713">
    <property type="entry name" value="HISTIDINE KINASE-RELATED"/>
    <property type="match status" value="1"/>
</dbReference>
<dbReference type="PROSITE" id="PS01124">
    <property type="entry name" value="HTH_ARAC_FAMILY_2"/>
    <property type="match status" value="1"/>
</dbReference>
<feature type="domain" description="HTH araC/xylS-type" evidence="10">
    <location>
        <begin position="166"/>
        <end position="264"/>
    </location>
</feature>
<comment type="subcellular location">
    <subcellularLocation>
        <location evidence="1">Cytoplasm</location>
    </subcellularLocation>
</comment>
<evidence type="ECO:0000256" key="8">
    <source>
        <dbReference type="PROSITE-ProRule" id="PRU00169"/>
    </source>
</evidence>
<evidence type="ECO:0000259" key="10">
    <source>
        <dbReference type="PROSITE" id="PS01124"/>
    </source>
</evidence>
<dbReference type="InterPro" id="IPR051552">
    <property type="entry name" value="HptR"/>
</dbReference>
<name>A0A168NG16_9BACL</name>
<dbReference type="InterPro" id="IPR001789">
    <property type="entry name" value="Sig_transdc_resp-reg_receiver"/>
</dbReference>
<dbReference type="GO" id="GO:0000160">
    <property type="term" value="P:phosphorelay signal transduction system"/>
    <property type="evidence" value="ECO:0007669"/>
    <property type="project" value="UniProtKB-KW"/>
</dbReference>
<dbReference type="SUPFAM" id="SSF46689">
    <property type="entry name" value="Homeodomain-like"/>
    <property type="match status" value="2"/>
</dbReference>
<evidence type="ECO:0000256" key="9">
    <source>
        <dbReference type="SAM" id="Coils"/>
    </source>
</evidence>
<evidence type="ECO:0000256" key="6">
    <source>
        <dbReference type="ARBA" id="ARBA00023125"/>
    </source>
</evidence>
<evidence type="ECO:0000256" key="5">
    <source>
        <dbReference type="ARBA" id="ARBA00023015"/>
    </source>
</evidence>
<gene>
    <name evidence="12" type="ORF">PBAT_12700</name>
</gene>
<dbReference type="PROSITE" id="PS50110">
    <property type="entry name" value="RESPONSE_REGULATORY"/>
    <property type="match status" value="1"/>
</dbReference>
<dbReference type="InterPro" id="IPR011006">
    <property type="entry name" value="CheY-like_superfamily"/>
</dbReference>
<evidence type="ECO:0008006" key="14">
    <source>
        <dbReference type="Google" id="ProtNLM"/>
    </source>
</evidence>
<dbReference type="SMART" id="SM00448">
    <property type="entry name" value="REC"/>
    <property type="match status" value="1"/>
</dbReference>
<proteinExistence type="predicted"/>
<dbReference type="SMART" id="SM00342">
    <property type="entry name" value="HTH_ARAC"/>
    <property type="match status" value="1"/>
</dbReference>
<dbReference type="GO" id="GO:0005737">
    <property type="term" value="C:cytoplasm"/>
    <property type="evidence" value="ECO:0007669"/>
    <property type="project" value="UniProtKB-SubCell"/>
</dbReference>
<dbReference type="Gene3D" id="3.40.50.2300">
    <property type="match status" value="1"/>
</dbReference>
<dbReference type="PRINTS" id="PR00032">
    <property type="entry name" value="HTHARAC"/>
</dbReference>
<dbReference type="Pfam" id="PF12833">
    <property type="entry name" value="HTH_18"/>
    <property type="match status" value="1"/>
</dbReference>
<dbReference type="PANTHER" id="PTHR42713:SF3">
    <property type="entry name" value="TRANSCRIPTIONAL REGULATORY PROTEIN HPTR"/>
    <property type="match status" value="1"/>
</dbReference>
<evidence type="ECO:0000256" key="7">
    <source>
        <dbReference type="ARBA" id="ARBA00023163"/>
    </source>
</evidence>
<keyword evidence="3 8" id="KW-0597">Phosphoprotein</keyword>
<feature type="coiled-coil region" evidence="9">
    <location>
        <begin position="108"/>
        <end position="135"/>
    </location>
</feature>
<evidence type="ECO:0000313" key="12">
    <source>
        <dbReference type="EMBL" id="OAB45759.1"/>
    </source>
</evidence>
<organism evidence="12 13">
    <name type="scientific">Paenibacillus antarcticus</name>
    <dbReference type="NCBI Taxonomy" id="253703"/>
    <lineage>
        <taxon>Bacteria</taxon>
        <taxon>Bacillati</taxon>
        <taxon>Bacillota</taxon>
        <taxon>Bacilli</taxon>
        <taxon>Bacillales</taxon>
        <taxon>Paenibacillaceae</taxon>
        <taxon>Paenibacillus</taxon>
    </lineage>
</organism>
<dbReference type="Proteomes" id="UP000077355">
    <property type="component" value="Unassembled WGS sequence"/>
</dbReference>
<protein>
    <recommendedName>
        <fullName evidence="14">DNA-binding response regulator</fullName>
    </recommendedName>
</protein>
<dbReference type="InterPro" id="IPR009057">
    <property type="entry name" value="Homeodomain-like_sf"/>
</dbReference>
<dbReference type="InterPro" id="IPR020449">
    <property type="entry name" value="Tscrpt_reg_AraC-type_HTH"/>
</dbReference>
<dbReference type="SUPFAM" id="SSF52172">
    <property type="entry name" value="CheY-like"/>
    <property type="match status" value="1"/>
</dbReference>
<dbReference type="CDD" id="cd17536">
    <property type="entry name" value="REC_YesN-like"/>
    <property type="match status" value="1"/>
</dbReference>
<keyword evidence="4" id="KW-0902">Two-component regulatory system</keyword>
<dbReference type="InterPro" id="IPR018060">
    <property type="entry name" value="HTH_AraC"/>
</dbReference>
<keyword evidence="2" id="KW-0963">Cytoplasm</keyword>
<dbReference type="GO" id="GO:0003700">
    <property type="term" value="F:DNA-binding transcription factor activity"/>
    <property type="evidence" value="ECO:0007669"/>
    <property type="project" value="InterPro"/>
</dbReference>
<evidence type="ECO:0000256" key="4">
    <source>
        <dbReference type="ARBA" id="ARBA00023012"/>
    </source>
</evidence>
<dbReference type="Gene3D" id="1.10.10.60">
    <property type="entry name" value="Homeodomain-like"/>
    <property type="match status" value="2"/>
</dbReference>
<evidence type="ECO:0000259" key="11">
    <source>
        <dbReference type="PROSITE" id="PS50110"/>
    </source>
</evidence>
<dbReference type="AlphaFoldDB" id="A0A168NG16"/>
<evidence type="ECO:0000256" key="3">
    <source>
        <dbReference type="ARBA" id="ARBA00022553"/>
    </source>
</evidence>
<keyword evidence="6" id="KW-0238">DNA-binding</keyword>
<dbReference type="GO" id="GO:0043565">
    <property type="term" value="F:sequence-specific DNA binding"/>
    <property type="evidence" value="ECO:0007669"/>
    <property type="project" value="InterPro"/>
</dbReference>
<evidence type="ECO:0000256" key="2">
    <source>
        <dbReference type="ARBA" id="ARBA00022490"/>
    </source>
</evidence>
<dbReference type="RefSeq" id="WP_068650075.1">
    <property type="nucleotide sequence ID" value="NZ_CP043611.1"/>
</dbReference>
<keyword evidence="13" id="KW-1185">Reference proteome</keyword>
<keyword evidence="7" id="KW-0804">Transcription</keyword>